<evidence type="ECO:0000313" key="9">
    <source>
        <dbReference type="Proteomes" id="UP001501274"/>
    </source>
</evidence>
<evidence type="ECO:0000256" key="6">
    <source>
        <dbReference type="ARBA" id="ARBA00029455"/>
    </source>
</evidence>
<gene>
    <name evidence="8" type="ORF">Q4I28_005549</name>
</gene>
<dbReference type="Pfam" id="PF04006">
    <property type="entry name" value="Mpp10"/>
    <property type="match status" value="1"/>
</dbReference>
<keyword evidence="3" id="KW-0698">rRNA processing</keyword>
<evidence type="ECO:0000256" key="5">
    <source>
        <dbReference type="ARBA" id="ARBA00023274"/>
    </source>
</evidence>
<dbReference type="GO" id="GO:0034457">
    <property type="term" value="C:Mpp10 complex"/>
    <property type="evidence" value="ECO:0007669"/>
    <property type="project" value="InterPro"/>
</dbReference>
<evidence type="ECO:0000256" key="4">
    <source>
        <dbReference type="ARBA" id="ARBA00023242"/>
    </source>
</evidence>
<dbReference type="EMBL" id="JBAMZN010000031">
    <property type="protein sequence ID" value="KAL0521354.1"/>
    <property type="molecule type" value="Genomic_DNA"/>
</dbReference>
<sequence>MPSNSTSASSPGKAMAGPKLGGQLRSSERVLDRLTSSPMDRLVTSRQSGDAVLRESLTALYSLATKLHSPALRFASSTIDTRKERHITTEQVWGQLNVLMRPVLRQLGNNVHRARLLYGGSAEGASAKATQQRSRKAKATTDKDDDGDRSADEPDGDVAGKAILSTRTSELDESDLDEEIESLLAKQVERRRVRKEARGGGGGGDDSWRYAFGKENAGEEDDEEDDWDGEDSDHGRLRRRRRQEVEEKVEEEVGTDFEEDVRDGALADQRARDRNLRAMVDAQDDAEPEEDLAALRELYGDDFEDDGRGFLGEEEDEDPDMEEDIELDDPGNEAADDAYNERDGAYFGKGDILNDEAGDFEEERGGYGGCARYGGGEDGDDTGVALQDEAKEMDEELLAALEDPSLSELQKERLREKHMVRKMEEKRLFSTDWSMVGETTASKRPRDALLEVDNLEFEYGMKATPVITEAFTAKLEDRIKQRIQDENYDDVKRRVVLSTEADITHSKYDAALDAQKSKMSLMDLYEKDFLEKQRLADEAAGGPDAARAEPLTEIEKDELRAIQMWQRLAQHLDALSNFHYTPKPVQQDLEARVRAVENQAPAVVIENVGNFATTRENALAPQDLYRGSSHRFADVGIDELTPKERQTLRRSKKEAGKKDKERKEARGKQRADARKQKQQSTEQAAQEK</sequence>
<dbReference type="InterPro" id="IPR012173">
    <property type="entry name" value="Mpp10"/>
</dbReference>
<evidence type="ECO:0000313" key="8">
    <source>
        <dbReference type="EMBL" id="KAL0521354.1"/>
    </source>
</evidence>
<evidence type="ECO:0000256" key="1">
    <source>
        <dbReference type="ARBA" id="ARBA00004604"/>
    </source>
</evidence>
<feature type="region of interest" description="Disordered" evidence="7">
    <location>
        <begin position="300"/>
        <end position="338"/>
    </location>
</feature>
<comment type="similarity">
    <text evidence="6">Belongs to the MPP10 family.</text>
</comment>
<feature type="compositionally biased region" description="Acidic residues" evidence="7">
    <location>
        <begin position="218"/>
        <end position="231"/>
    </location>
</feature>
<keyword evidence="5" id="KW-0687">Ribonucleoprotein</keyword>
<keyword evidence="9" id="KW-1185">Reference proteome</keyword>
<dbReference type="PANTHER" id="PTHR17039">
    <property type="entry name" value="U3 SMALL NUCLEOLAR RIBONUCLEOPROTEIN PROTEIN MPP10"/>
    <property type="match status" value="1"/>
</dbReference>
<feature type="compositionally biased region" description="Acidic residues" evidence="7">
    <location>
        <begin position="312"/>
        <end position="338"/>
    </location>
</feature>
<feature type="region of interest" description="Disordered" evidence="7">
    <location>
        <begin position="1"/>
        <end position="26"/>
    </location>
</feature>
<feature type="compositionally biased region" description="Acidic residues" evidence="7">
    <location>
        <begin position="247"/>
        <end position="261"/>
    </location>
</feature>
<feature type="compositionally biased region" description="Basic and acidic residues" evidence="7">
    <location>
        <begin position="139"/>
        <end position="152"/>
    </location>
</feature>
<evidence type="ECO:0000256" key="2">
    <source>
        <dbReference type="ARBA" id="ARBA00022517"/>
    </source>
</evidence>
<dbReference type="GO" id="GO:0006364">
    <property type="term" value="P:rRNA processing"/>
    <property type="evidence" value="ECO:0007669"/>
    <property type="project" value="UniProtKB-KW"/>
</dbReference>
<evidence type="ECO:0000256" key="7">
    <source>
        <dbReference type="SAM" id="MobiDB-lite"/>
    </source>
</evidence>
<keyword evidence="4" id="KW-0539">Nucleus</keyword>
<dbReference type="PANTHER" id="PTHR17039:SF0">
    <property type="entry name" value="U3 SMALL NUCLEOLAR RIBONUCLEOPROTEIN PROTEIN MPP10"/>
    <property type="match status" value="1"/>
</dbReference>
<comment type="subcellular location">
    <subcellularLocation>
        <location evidence="1">Nucleus</location>
        <location evidence="1">Nucleolus</location>
    </subcellularLocation>
</comment>
<dbReference type="GO" id="GO:0005732">
    <property type="term" value="C:sno(s)RNA-containing ribonucleoprotein complex"/>
    <property type="evidence" value="ECO:0007669"/>
    <property type="project" value="InterPro"/>
</dbReference>
<dbReference type="Proteomes" id="UP001501274">
    <property type="component" value="Unassembled WGS sequence"/>
</dbReference>
<keyword evidence="2" id="KW-0690">Ribosome biogenesis</keyword>
<feature type="compositionally biased region" description="Polar residues" evidence="7">
    <location>
        <begin position="1"/>
        <end position="10"/>
    </location>
</feature>
<dbReference type="AlphaFoldDB" id="A0AAW3BET3"/>
<feature type="region of interest" description="Disordered" evidence="7">
    <location>
        <begin position="123"/>
        <end position="175"/>
    </location>
</feature>
<name>A0AAW3BET3_9TRYP</name>
<protein>
    <submittedName>
        <fullName evidence="8">Mpp10 protein</fullName>
    </submittedName>
</protein>
<feature type="region of interest" description="Disordered" evidence="7">
    <location>
        <begin position="640"/>
        <end position="688"/>
    </location>
</feature>
<evidence type="ECO:0000256" key="3">
    <source>
        <dbReference type="ARBA" id="ARBA00022552"/>
    </source>
</evidence>
<dbReference type="GO" id="GO:0032040">
    <property type="term" value="C:small-subunit processome"/>
    <property type="evidence" value="ECO:0007669"/>
    <property type="project" value="TreeGrafter"/>
</dbReference>
<organism evidence="8 9">
    <name type="scientific">Leishmania naiffi</name>
    <dbReference type="NCBI Taxonomy" id="5678"/>
    <lineage>
        <taxon>Eukaryota</taxon>
        <taxon>Discoba</taxon>
        <taxon>Euglenozoa</taxon>
        <taxon>Kinetoplastea</taxon>
        <taxon>Metakinetoplastina</taxon>
        <taxon>Trypanosomatida</taxon>
        <taxon>Trypanosomatidae</taxon>
        <taxon>Leishmaniinae</taxon>
        <taxon>Leishmania</taxon>
        <taxon>Leishmania naiffi species complex</taxon>
    </lineage>
</organism>
<feature type="compositionally biased region" description="Basic and acidic residues" evidence="7">
    <location>
        <begin position="640"/>
        <end position="675"/>
    </location>
</feature>
<feature type="region of interest" description="Disordered" evidence="7">
    <location>
        <begin position="187"/>
        <end position="266"/>
    </location>
</feature>
<reference evidence="8 9" key="1">
    <citation type="submission" date="2024-02" db="EMBL/GenBank/DDBJ databases">
        <title>FIRST GENOME SEQUENCES OF Leishmania (Viannia) shawi, Leishmania (Viannia) lindenbergi AND Leishmania (Viannia) utingensis.</title>
        <authorList>
            <person name="Resadore F."/>
            <person name="Custodio M.G.F."/>
            <person name="Boite M.C."/>
            <person name="Cupolillo E."/>
            <person name="Ferreira G.E.M."/>
        </authorList>
    </citation>
    <scope>NUCLEOTIDE SEQUENCE [LARGE SCALE GENOMIC DNA]</scope>
    <source>
        <strain evidence="8 9">MDAS/BR/1979/M5533</strain>
    </source>
</reference>
<accession>A0AAW3BET3</accession>
<comment type="caution">
    <text evidence="8">The sequence shown here is derived from an EMBL/GenBank/DDBJ whole genome shotgun (WGS) entry which is preliminary data.</text>
</comment>
<proteinExistence type="inferred from homology"/>